<dbReference type="Proteomes" id="UP000001508">
    <property type="component" value="Chromosome"/>
</dbReference>
<dbReference type="KEGG" id="dak:DaAHT2_2533"/>
<dbReference type="STRING" id="589865.DaAHT2_2533"/>
<keyword evidence="3" id="KW-1185">Reference proteome</keyword>
<proteinExistence type="predicted"/>
<dbReference type="SUPFAM" id="SSF53474">
    <property type="entry name" value="alpha/beta-Hydrolases"/>
    <property type="match status" value="1"/>
</dbReference>
<dbReference type="Gene3D" id="3.40.50.1820">
    <property type="entry name" value="alpha/beta hydrolase"/>
    <property type="match status" value="1"/>
</dbReference>
<organism evidence="2 3">
    <name type="scientific">Desulfurivibrio alkaliphilus (strain DSM 19089 / UNIQEM U267 / AHT2)</name>
    <dbReference type="NCBI Taxonomy" id="589865"/>
    <lineage>
        <taxon>Bacteria</taxon>
        <taxon>Pseudomonadati</taxon>
        <taxon>Thermodesulfobacteriota</taxon>
        <taxon>Desulfobulbia</taxon>
        <taxon>Desulfobulbales</taxon>
        <taxon>Desulfobulbaceae</taxon>
        <taxon>Desulfurivibrio</taxon>
    </lineage>
</organism>
<dbReference type="EMBL" id="CP001940">
    <property type="protein sequence ID" value="ADH87197.1"/>
    <property type="molecule type" value="Genomic_DNA"/>
</dbReference>
<dbReference type="AlphaFoldDB" id="D6Z0T7"/>
<dbReference type="InterPro" id="IPR029058">
    <property type="entry name" value="AB_hydrolase_fold"/>
</dbReference>
<gene>
    <name evidence="2" type="ordered locus">DaAHT2_2533</name>
</gene>
<dbReference type="HOGENOM" id="CLU_075528_2_0_7"/>
<dbReference type="PANTHER" id="PTHR37946">
    <property type="entry name" value="SLL1969 PROTEIN"/>
    <property type="match status" value="1"/>
</dbReference>
<evidence type="ECO:0000313" key="2">
    <source>
        <dbReference type="EMBL" id="ADH87197.1"/>
    </source>
</evidence>
<name>D6Z0T7_DESAT</name>
<dbReference type="InParanoid" id="D6Z0T7"/>
<dbReference type="eggNOG" id="COG1075">
    <property type="taxonomic scope" value="Bacteria"/>
</dbReference>
<evidence type="ECO:0000313" key="3">
    <source>
        <dbReference type="Proteomes" id="UP000001508"/>
    </source>
</evidence>
<reference evidence="3" key="1">
    <citation type="submission" date="2010-02" db="EMBL/GenBank/DDBJ databases">
        <title>Complete sequence of Desulfurivibrio alkaliphilus AHT2.</title>
        <authorList>
            <consortium name="US DOE Joint Genome Institute"/>
            <person name="Pitluck S."/>
            <person name="Chertkov O."/>
            <person name="Detter J.C."/>
            <person name="Han C."/>
            <person name="Tapia R."/>
            <person name="Larimer F."/>
            <person name="Land M."/>
            <person name="Hauser L."/>
            <person name="Kyrpides N."/>
            <person name="Mikhailova N."/>
            <person name="Sorokin D.Y."/>
            <person name="Muyzer G."/>
            <person name="Woyke T."/>
        </authorList>
    </citation>
    <scope>NUCLEOTIDE SEQUENCE [LARGE SCALE GENOMIC DNA]</scope>
    <source>
        <strain evidence="3">DSM 19089 / UNIQEM U267 / AHT2</strain>
    </source>
</reference>
<dbReference type="RefSeq" id="WP_013164707.1">
    <property type="nucleotide sequence ID" value="NC_014216.1"/>
</dbReference>
<sequence length="243" mass="26276">MRLAADNDRQPAVILVHGIWMTGLEMGLLARRLRADGFVCYRFPYSSLRHSPGHNADNLADFVGQLAPRHPVIHLLGHSLGGRIIELTLCRHRLPAPGRVLTLGTPFTGSHIARRLARHPLSKMLLGASAPLLLTAVPRWQHQRPLGVIAGDHGLGIGLFFPGMPKPHDGTVALEETFLKGAAARFTVHTAHLPMLFNREVATLAAAFLQTGAFIAKPLKKQAPVAKPAPGAATPCRHSSSRH</sequence>
<protein>
    <recommendedName>
        <fullName evidence="1">AB hydrolase-1 domain-containing protein</fullName>
    </recommendedName>
</protein>
<dbReference type="Pfam" id="PF12697">
    <property type="entry name" value="Abhydrolase_6"/>
    <property type="match status" value="1"/>
</dbReference>
<accession>D6Z0T7</accession>
<evidence type="ECO:0000259" key="1">
    <source>
        <dbReference type="Pfam" id="PF12697"/>
    </source>
</evidence>
<dbReference type="OrthoDB" id="275181at2"/>
<dbReference type="PANTHER" id="PTHR37946:SF1">
    <property type="entry name" value="SLL1969 PROTEIN"/>
    <property type="match status" value="1"/>
</dbReference>
<dbReference type="InterPro" id="IPR000073">
    <property type="entry name" value="AB_hydrolase_1"/>
</dbReference>
<feature type="domain" description="AB hydrolase-1" evidence="1">
    <location>
        <begin position="13"/>
        <end position="165"/>
    </location>
</feature>